<organism evidence="1 2">
    <name type="scientific">Priestia veravalensis</name>
    <dbReference type="NCBI Taxonomy" id="1414648"/>
    <lineage>
        <taxon>Bacteria</taxon>
        <taxon>Bacillati</taxon>
        <taxon>Bacillota</taxon>
        <taxon>Bacilli</taxon>
        <taxon>Bacillales</taxon>
        <taxon>Bacillaceae</taxon>
        <taxon>Priestia</taxon>
    </lineage>
</organism>
<dbReference type="EMBL" id="LNQP01000007">
    <property type="protein sequence ID" value="KSU89327.1"/>
    <property type="molecule type" value="Genomic_DNA"/>
</dbReference>
<accession>A0A0V8JQI9</accession>
<dbReference type="Proteomes" id="UP000053681">
    <property type="component" value="Unassembled WGS sequence"/>
</dbReference>
<sequence length="150" mass="17532">MTNQQENKKECLYKFHDFILVQCPSCQLCARITSVSHINGLHQCECSNCGYDDSASHKMEISFEFKEGFDPFFNLPLYLKTSCPNHLLWAYNLEHLQYIESYVKVGHPRHIPEPDLFHVYVPSWVTSSEDQKEALAKIEQLKFSVFHSEK</sequence>
<evidence type="ECO:0000313" key="1">
    <source>
        <dbReference type="EMBL" id="KSU89327.1"/>
    </source>
</evidence>
<protein>
    <submittedName>
        <fullName evidence="1">Uncharacterized protein</fullName>
    </submittedName>
</protein>
<comment type="caution">
    <text evidence="1">The sequence shown here is derived from an EMBL/GenBank/DDBJ whole genome shotgun (WGS) entry which is preliminary data.</text>
</comment>
<dbReference type="AlphaFoldDB" id="A0A0V8JQI9"/>
<reference evidence="1 2" key="1">
    <citation type="submission" date="2015-11" db="EMBL/GenBank/DDBJ databases">
        <title>Bacillus caseinolyticus sp nov.</title>
        <authorList>
            <person name="Dastager S.G."/>
            <person name="Mawlankar R."/>
        </authorList>
    </citation>
    <scope>NUCLEOTIDE SEQUENCE [LARGE SCALE GENOMIC DNA]</scope>
    <source>
        <strain evidence="1 2">SGD-V-76</strain>
    </source>
</reference>
<evidence type="ECO:0000313" key="2">
    <source>
        <dbReference type="Proteomes" id="UP000053681"/>
    </source>
</evidence>
<proteinExistence type="predicted"/>
<keyword evidence="2" id="KW-1185">Reference proteome</keyword>
<name>A0A0V8JQI9_9BACI</name>
<dbReference type="RefSeq" id="WP_025911314.1">
    <property type="nucleotide sequence ID" value="NZ_KQ758629.1"/>
</dbReference>
<gene>
    <name evidence="1" type="ORF">AS180_03295</name>
</gene>